<organism evidence="1 2">
    <name type="scientific">Ferrithrix thermotolerans DSM 19514</name>
    <dbReference type="NCBI Taxonomy" id="1121881"/>
    <lineage>
        <taxon>Bacteria</taxon>
        <taxon>Bacillati</taxon>
        <taxon>Actinomycetota</taxon>
        <taxon>Acidimicrobiia</taxon>
        <taxon>Acidimicrobiales</taxon>
        <taxon>Acidimicrobiaceae</taxon>
        <taxon>Ferrithrix</taxon>
    </lineage>
</organism>
<dbReference type="PANTHER" id="PTHR48228">
    <property type="entry name" value="SUCCINYL-COA--D-CITRAMALATE COA-TRANSFERASE"/>
    <property type="match status" value="1"/>
</dbReference>
<accession>A0A1M4S565</accession>
<dbReference type="Proteomes" id="UP000184295">
    <property type="component" value="Unassembled WGS sequence"/>
</dbReference>
<dbReference type="STRING" id="1121881.SAMN02745225_00055"/>
<dbReference type="SUPFAM" id="SSF89796">
    <property type="entry name" value="CoA-transferase family III (CaiB/BaiF)"/>
    <property type="match status" value="1"/>
</dbReference>
<proteinExistence type="predicted"/>
<dbReference type="InterPro" id="IPR044855">
    <property type="entry name" value="CoA-Trfase_III_dom3_sf"/>
</dbReference>
<keyword evidence="2" id="KW-1185">Reference proteome</keyword>
<dbReference type="PANTHER" id="PTHR48228:SF5">
    <property type="entry name" value="ALPHA-METHYLACYL-COA RACEMASE"/>
    <property type="match status" value="1"/>
</dbReference>
<dbReference type="AlphaFoldDB" id="A0A1M4S565"/>
<dbReference type="GO" id="GO:0003824">
    <property type="term" value="F:catalytic activity"/>
    <property type="evidence" value="ECO:0007669"/>
    <property type="project" value="InterPro"/>
</dbReference>
<dbReference type="InterPro" id="IPR003673">
    <property type="entry name" value="CoA-Trfase_fam_III"/>
</dbReference>
<sequence>MDKVLNGVTVLEFAGIGPCPFAAMVLADMGARVITVERVGTSASMGRSWEARKGDPFLRGKEIIEINLKNPLANGVVDELIRRSNVLLEGFRPGVMERLGYGPSYAMSLNPTLVYGRMTGYGQEGVFSSRAGHDINYISISGVLSTIGTKDGAPTVPVNYVGDFGGGAMLLLIGVLGALAYAQRSGEGRVVDASMVEGSSLLATMIHGFRAKGSWQDTRGSNLLDGGAPFYRTYRCKDGGFVSVGALEPQFFAELISTLGLDDDEIFSSQYDRSQWPKMEAKLAEVFSHKDRKEWEEVFFDKDACVTPVLTLDEAQCHPHNLARDSFVSVDGVPQPAPAPRFFDNKLQEQVQDLVGASLRTAEILKELGYSKEQVSELYNSQVVA</sequence>
<name>A0A1M4S565_9ACTN</name>
<gene>
    <name evidence="1" type="ORF">SAMN02745225_00055</name>
</gene>
<dbReference type="InterPro" id="IPR050509">
    <property type="entry name" value="CoA-transferase_III"/>
</dbReference>
<dbReference type="InterPro" id="IPR023606">
    <property type="entry name" value="CoA-Trfase_III_dom_1_sf"/>
</dbReference>
<protein>
    <submittedName>
        <fullName evidence="1">Alpha-methylacyl-CoA racemase</fullName>
    </submittedName>
</protein>
<evidence type="ECO:0000313" key="2">
    <source>
        <dbReference type="Proteomes" id="UP000184295"/>
    </source>
</evidence>
<evidence type="ECO:0000313" key="1">
    <source>
        <dbReference type="EMBL" id="SHE27329.1"/>
    </source>
</evidence>
<dbReference type="Gene3D" id="3.30.1540.10">
    <property type="entry name" value="formyl-coa transferase, domain 3"/>
    <property type="match status" value="1"/>
</dbReference>
<dbReference type="OrthoDB" id="3561197at2"/>
<dbReference type="Gene3D" id="3.40.50.10540">
    <property type="entry name" value="Crotonobetainyl-coa:carnitine coa-transferase, domain 1"/>
    <property type="match status" value="1"/>
</dbReference>
<dbReference type="RefSeq" id="WP_072787591.1">
    <property type="nucleotide sequence ID" value="NZ_FQUL01000001.1"/>
</dbReference>
<dbReference type="EMBL" id="FQUL01000001">
    <property type="protein sequence ID" value="SHE27329.1"/>
    <property type="molecule type" value="Genomic_DNA"/>
</dbReference>
<reference evidence="2" key="1">
    <citation type="submission" date="2016-11" db="EMBL/GenBank/DDBJ databases">
        <authorList>
            <person name="Varghese N."/>
            <person name="Submissions S."/>
        </authorList>
    </citation>
    <scope>NUCLEOTIDE SEQUENCE [LARGE SCALE GENOMIC DNA]</scope>
    <source>
        <strain evidence="2">DSM 19514</strain>
    </source>
</reference>
<dbReference type="Pfam" id="PF02515">
    <property type="entry name" value="CoA_transf_3"/>
    <property type="match status" value="1"/>
</dbReference>